<reference evidence="11" key="1">
    <citation type="journal article" date="2019" name="Int. J. Syst. Evol. Microbiol.">
        <title>The Global Catalogue of Microorganisms (GCM) 10K type strain sequencing project: providing services to taxonomists for standard genome sequencing and annotation.</title>
        <authorList>
            <consortium name="The Broad Institute Genomics Platform"/>
            <consortium name="The Broad Institute Genome Sequencing Center for Infectious Disease"/>
            <person name="Wu L."/>
            <person name="Ma J."/>
        </authorList>
    </citation>
    <scope>NUCLEOTIDE SEQUENCE [LARGE SCALE GENOMIC DNA]</scope>
    <source>
        <strain evidence="11">JCM 18720</strain>
    </source>
</reference>
<dbReference type="SUPFAM" id="SSF111369">
    <property type="entry name" value="HlyD-like secretion proteins"/>
    <property type="match status" value="1"/>
</dbReference>
<keyword evidence="4" id="KW-1133">Transmembrane helix</keyword>
<evidence type="ECO:0000259" key="8">
    <source>
        <dbReference type="Pfam" id="PF25917"/>
    </source>
</evidence>
<dbReference type="InterPro" id="IPR058634">
    <property type="entry name" value="AaeA-lik-b-barrel"/>
</dbReference>
<dbReference type="InterPro" id="IPR058624">
    <property type="entry name" value="MdtA-like_HH"/>
</dbReference>
<evidence type="ECO:0000313" key="11">
    <source>
        <dbReference type="Proteomes" id="UP001501600"/>
    </source>
</evidence>
<dbReference type="PANTHER" id="PTHR30367:SF1">
    <property type="entry name" value="MULTIDRUG RESISTANCE PROTEIN MDTN"/>
    <property type="match status" value="1"/>
</dbReference>
<dbReference type="Proteomes" id="UP001501600">
    <property type="component" value="Unassembled WGS sequence"/>
</dbReference>
<dbReference type="Gene3D" id="2.40.50.100">
    <property type="match status" value="1"/>
</dbReference>
<dbReference type="NCBIfam" id="TIGR01730">
    <property type="entry name" value="RND_mfp"/>
    <property type="match status" value="1"/>
</dbReference>
<proteinExistence type="inferred from homology"/>
<dbReference type="InterPro" id="IPR006143">
    <property type="entry name" value="RND_pump_MFP"/>
</dbReference>
<feature type="domain" description="Multidrug resistance protein MdtA-like alpha-helical hairpin" evidence="7">
    <location>
        <begin position="81"/>
        <end position="152"/>
    </location>
</feature>
<evidence type="ECO:0000259" key="9">
    <source>
        <dbReference type="Pfam" id="PF25963"/>
    </source>
</evidence>
<evidence type="ECO:0000256" key="4">
    <source>
        <dbReference type="ARBA" id="ARBA00022989"/>
    </source>
</evidence>
<keyword evidence="11" id="KW-1185">Reference proteome</keyword>
<organism evidence="10 11">
    <name type="scientific">Ferrimonas gelatinilytica</name>
    <dbReference type="NCBI Taxonomy" id="1255257"/>
    <lineage>
        <taxon>Bacteria</taxon>
        <taxon>Pseudomonadati</taxon>
        <taxon>Pseudomonadota</taxon>
        <taxon>Gammaproteobacteria</taxon>
        <taxon>Alteromonadales</taxon>
        <taxon>Ferrimonadaceae</taxon>
        <taxon>Ferrimonas</taxon>
    </lineage>
</organism>
<dbReference type="InterPro" id="IPR058625">
    <property type="entry name" value="MdtA-like_BSH"/>
</dbReference>
<feature type="domain" description="p-hydroxybenzoic acid efflux pump subunit AaeA-like beta-barrel" evidence="9">
    <location>
        <begin position="187"/>
        <end position="284"/>
    </location>
</feature>
<feature type="coiled-coil region" evidence="6">
    <location>
        <begin position="81"/>
        <end position="148"/>
    </location>
</feature>
<name>A0ABP9S9X2_9GAMM</name>
<dbReference type="Pfam" id="PF25917">
    <property type="entry name" value="BSH_RND"/>
    <property type="match status" value="1"/>
</dbReference>
<keyword evidence="5" id="KW-0472">Membrane</keyword>
<dbReference type="Pfam" id="PF25963">
    <property type="entry name" value="Beta-barrel_AAEA"/>
    <property type="match status" value="1"/>
</dbReference>
<accession>A0ABP9S9X2</accession>
<gene>
    <name evidence="10" type="ORF">GCM10025772_22440</name>
</gene>
<dbReference type="EMBL" id="BAABLF010000014">
    <property type="protein sequence ID" value="GAA5192698.1"/>
    <property type="molecule type" value="Genomic_DNA"/>
</dbReference>
<dbReference type="PANTHER" id="PTHR30367">
    <property type="entry name" value="P-HYDROXYBENZOIC ACID EFFLUX PUMP SUBUNIT AAEA-RELATED"/>
    <property type="match status" value="1"/>
</dbReference>
<keyword evidence="3" id="KW-0812">Transmembrane</keyword>
<comment type="similarity">
    <text evidence="2">Belongs to the membrane fusion protein (MFP) (TC 8.A.1) family.</text>
</comment>
<feature type="domain" description="Multidrug resistance protein MdtA-like barrel-sandwich hybrid" evidence="8">
    <location>
        <begin position="41"/>
        <end position="182"/>
    </location>
</feature>
<comment type="caution">
    <text evidence="10">The sequence shown here is derived from an EMBL/GenBank/DDBJ whole genome shotgun (WGS) entry which is preliminary data.</text>
</comment>
<dbReference type="RefSeq" id="WP_345317158.1">
    <property type="nucleotide sequence ID" value="NZ_BAABLF010000014.1"/>
</dbReference>
<evidence type="ECO:0000313" key="10">
    <source>
        <dbReference type="EMBL" id="GAA5192698.1"/>
    </source>
</evidence>
<dbReference type="Gene3D" id="2.40.30.170">
    <property type="match status" value="1"/>
</dbReference>
<sequence>MIKRFLVTAIMVAIAATLVVLRYQYHLDNPWTRDALVRAHIIQITPRVTGPVIALHIDDNSRVEEGQLLFEIDPVPYETALAKAEANLLQAQAALDKTENENNRAIQLERREPGTISTLQLNNYANAVEAADANVKAAEAALREAKLNLEYTKVYAAADGFITNLTLREGAQVVANQPVVALIDEDSFWVEGFFKETDLAGIDIGDAAVVTLMSHPDLPMEARVETIGFGIAQQDGSTGAFLLPNVNPNFQWIRLAQRVPIKVKLDQVPTSLQLRVGTSASIQIQKSVTAED</sequence>
<evidence type="ECO:0000256" key="2">
    <source>
        <dbReference type="ARBA" id="ARBA00009477"/>
    </source>
</evidence>
<keyword evidence="6" id="KW-0175">Coiled coil</keyword>
<evidence type="ECO:0000256" key="1">
    <source>
        <dbReference type="ARBA" id="ARBA00004167"/>
    </source>
</evidence>
<protein>
    <submittedName>
        <fullName evidence="10">HlyD family secretion protein</fullName>
    </submittedName>
</protein>
<evidence type="ECO:0000256" key="5">
    <source>
        <dbReference type="ARBA" id="ARBA00023136"/>
    </source>
</evidence>
<evidence type="ECO:0000259" key="7">
    <source>
        <dbReference type="Pfam" id="PF25876"/>
    </source>
</evidence>
<comment type="subcellular location">
    <subcellularLocation>
        <location evidence="1">Membrane</location>
        <topology evidence="1">Single-pass membrane protein</topology>
    </subcellularLocation>
</comment>
<dbReference type="Pfam" id="PF25876">
    <property type="entry name" value="HH_MFP_RND"/>
    <property type="match status" value="1"/>
</dbReference>
<dbReference type="InterPro" id="IPR050393">
    <property type="entry name" value="MFP_Efflux_Pump"/>
</dbReference>
<evidence type="ECO:0000256" key="6">
    <source>
        <dbReference type="SAM" id="Coils"/>
    </source>
</evidence>
<evidence type="ECO:0000256" key="3">
    <source>
        <dbReference type="ARBA" id="ARBA00022692"/>
    </source>
</evidence>